<dbReference type="InterPro" id="IPR005532">
    <property type="entry name" value="SUMF_dom"/>
</dbReference>
<dbReference type="Gene3D" id="3.90.1580.10">
    <property type="entry name" value="paralog of FGE (formylglycine-generating enzyme)"/>
    <property type="match status" value="1"/>
</dbReference>
<dbReference type="PANTHER" id="PTHR23150:SF19">
    <property type="entry name" value="FORMYLGLYCINE-GENERATING ENZYME"/>
    <property type="match status" value="1"/>
</dbReference>
<evidence type="ECO:0000313" key="4">
    <source>
        <dbReference type="Proteomes" id="UP000019141"/>
    </source>
</evidence>
<dbReference type="EMBL" id="AZHW01000632">
    <property type="protein sequence ID" value="ETW97685.1"/>
    <property type="molecule type" value="Genomic_DNA"/>
</dbReference>
<dbReference type="PANTHER" id="PTHR23150">
    <property type="entry name" value="SULFATASE MODIFYING FACTOR 1, 2"/>
    <property type="match status" value="1"/>
</dbReference>
<protein>
    <recommendedName>
        <fullName evidence="2">Sulfatase-modifying factor enzyme-like domain-containing protein</fullName>
    </recommendedName>
</protein>
<evidence type="ECO:0000313" key="3">
    <source>
        <dbReference type="EMBL" id="ETW97685.1"/>
    </source>
</evidence>
<keyword evidence="1" id="KW-1133">Transmembrane helix</keyword>
<reference evidence="3 4" key="1">
    <citation type="journal article" date="2014" name="Nature">
        <title>An environmental bacterial taxon with a large and distinct metabolic repertoire.</title>
        <authorList>
            <person name="Wilson M.C."/>
            <person name="Mori T."/>
            <person name="Ruckert C."/>
            <person name="Uria A.R."/>
            <person name="Helf M.J."/>
            <person name="Takada K."/>
            <person name="Gernert C."/>
            <person name="Steffens U.A."/>
            <person name="Heycke N."/>
            <person name="Schmitt S."/>
            <person name="Rinke C."/>
            <person name="Helfrich E.J."/>
            <person name="Brachmann A.O."/>
            <person name="Gurgui C."/>
            <person name="Wakimoto T."/>
            <person name="Kracht M."/>
            <person name="Crusemann M."/>
            <person name="Hentschel U."/>
            <person name="Abe I."/>
            <person name="Matsunaga S."/>
            <person name="Kalinowski J."/>
            <person name="Takeyama H."/>
            <person name="Piel J."/>
        </authorList>
    </citation>
    <scope>NUCLEOTIDE SEQUENCE [LARGE SCALE GENOMIC DNA]</scope>
    <source>
        <strain evidence="4">TSY1</strain>
    </source>
</reference>
<feature type="domain" description="Sulfatase-modifying factor enzyme-like" evidence="2">
    <location>
        <begin position="87"/>
        <end position="323"/>
    </location>
</feature>
<dbReference type="SUPFAM" id="SSF56436">
    <property type="entry name" value="C-type lectin-like"/>
    <property type="match status" value="1"/>
</dbReference>
<feature type="transmembrane region" description="Helical" evidence="1">
    <location>
        <begin position="20"/>
        <end position="40"/>
    </location>
</feature>
<keyword evidence="1" id="KW-0812">Transmembrane</keyword>
<dbReference type="AlphaFoldDB" id="W4LIY7"/>
<sequence length="331" mass="38537">MPKHLLSQAAKWLDRQPLSLVVAASAILGLGLGLPGFWYLRHPGWLLLWGVLFIALWRMGHNAAPVFEDEHRVTSKPKRVRDGPMVMMELPGGQFHMGSPSSDDMARAWEKPQRTVAVSGFRIAITPVTEALYHEVMEQAPPPAEQRRLPIVHVRWDDAIQFCNALSEREGYQPCYRQIRNRWSCDWHADGYRLPTEAEWEYACRAGTETRYSFGDDPGELDRYAWFSGNSQIQRQEVAQKAPNPWGLYDMHGNVWEWCWDRYKLDSLTRVRDWDDLRQFVKPEWRVVRGGSFYNPPETLRSARRGRFRPEDWDALQGFRCVRILPSLIEA</sequence>
<organism evidence="3 4">
    <name type="scientific">Entotheonella factor</name>
    <dbReference type="NCBI Taxonomy" id="1429438"/>
    <lineage>
        <taxon>Bacteria</taxon>
        <taxon>Pseudomonadati</taxon>
        <taxon>Nitrospinota/Tectimicrobiota group</taxon>
        <taxon>Candidatus Tectimicrobiota</taxon>
        <taxon>Candidatus Entotheonellia</taxon>
        <taxon>Candidatus Entotheonellales</taxon>
        <taxon>Candidatus Entotheonellaceae</taxon>
        <taxon>Candidatus Entotheonella</taxon>
    </lineage>
</organism>
<comment type="caution">
    <text evidence="3">The sequence shown here is derived from an EMBL/GenBank/DDBJ whole genome shotgun (WGS) entry which is preliminary data.</text>
</comment>
<dbReference type="GO" id="GO:0120147">
    <property type="term" value="F:formylglycine-generating oxidase activity"/>
    <property type="evidence" value="ECO:0007669"/>
    <property type="project" value="TreeGrafter"/>
</dbReference>
<proteinExistence type="predicted"/>
<dbReference type="Proteomes" id="UP000019141">
    <property type="component" value="Unassembled WGS sequence"/>
</dbReference>
<keyword evidence="4" id="KW-1185">Reference proteome</keyword>
<dbReference type="InterPro" id="IPR051043">
    <property type="entry name" value="Sulfatase_Mod_Factor_Kinase"/>
</dbReference>
<evidence type="ECO:0000259" key="2">
    <source>
        <dbReference type="Pfam" id="PF03781"/>
    </source>
</evidence>
<dbReference type="InterPro" id="IPR016187">
    <property type="entry name" value="CTDL_fold"/>
</dbReference>
<gene>
    <name evidence="3" type="ORF">ETSY1_21650</name>
</gene>
<evidence type="ECO:0000256" key="1">
    <source>
        <dbReference type="SAM" id="Phobius"/>
    </source>
</evidence>
<accession>W4LIY7</accession>
<keyword evidence="1" id="KW-0472">Membrane</keyword>
<dbReference type="InterPro" id="IPR042095">
    <property type="entry name" value="SUMF_sf"/>
</dbReference>
<dbReference type="Pfam" id="PF03781">
    <property type="entry name" value="FGE-sulfatase"/>
    <property type="match status" value="1"/>
</dbReference>
<name>W4LIY7_ENTF1</name>
<dbReference type="HOGENOM" id="CLU_012431_2_1_7"/>